<organism evidence="2 3">
    <name type="scientific">Linnemannia exigua</name>
    <dbReference type="NCBI Taxonomy" id="604196"/>
    <lineage>
        <taxon>Eukaryota</taxon>
        <taxon>Fungi</taxon>
        <taxon>Fungi incertae sedis</taxon>
        <taxon>Mucoromycota</taxon>
        <taxon>Mortierellomycotina</taxon>
        <taxon>Mortierellomycetes</taxon>
        <taxon>Mortierellales</taxon>
        <taxon>Mortierellaceae</taxon>
        <taxon>Linnemannia</taxon>
    </lineage>
</organism>
<dbReference type="SUPFAM" id="SSF52047">
    <property type="entry name" value="RNI-like"/>
    <property type="match status" value="1"/>
</dbReference>
<dbReference type="AlphaFoldDB" id="A0AAD4D3C4"/>
<dbReference type="EMBL" id="JAAAIL010002003">
    <property type="protein sequence ID" value="KAG0261868.1"/>
    <property type="molecule type" value="Genomic_DNA"/>
</dbReference>
<keyword evidence="3" id="KW-1185">Reference proteome</keyword>
<feature type="non-terminal residue" evidence="2">
    <location>
        <position position="685"/>
    </location>
</feature>
<accession>A0AAD4D3C4</accession>
<evidence type="ECO:0000256" key="1">
    <source>
        <dbReference type="SAM" id="MobiDB-lite"/>
    </source>
</evidence>
<comment type="caution">
    <text evidence="2">The sequence shown here is derived from an EMBL/GenBank/DDBJ whole genome shotgun (WGS) entry which is preliminary data.</text>
</comment>
<name>A0AAD4D3C4_9FUNG</name>
<reference evidence="2" key="1">
    <citation type="journal article" date="2020" name="Fungal Divers.">
        <title>Resolving the Mortierellaceae phylogeny through synthesis of multi-gene phylogenetics and phylogenomics.</title>
        <authorList>
            <person name="Vandepol N."/>
            <person name="Liber J."/>
            <person name="Desiro A."/>
            <person name="Na H."/>
            <person name="Kennedy M."/>
            <person name="Barry K."/>
            <person name="Grigoriev I.V."/>
            <person name="Miller A.N."/>
            <person name="O'Donnell K."/>
            <person name="Stajich J.E."/>
            <person name="Bonito G."/>
        </authorList>
    </citation>
    <scope>NUCLEOTIDE SEQUENCE</scope>
    <source>
        <strain evidence="2">NRRL 28262</strain>
    </source>
</reference>
<feature type="region of interest" description="Disordered" evidence="1">
    <location>
        <begin position="390"/>
        <end position="420"/>
    </location>
</feature>
<proteinExistence type="predicted"/>
<sequence>MTIPILYKSPFRLIANHRIWSDTSKSQRTARLICLLYACSVANATTSGSTNRKTRNSSRVDPTPSTMPTISLVDEELFKGPTNWPKLPSPLTTDYLFHYTHQGQIPNFLQVVEVLTPSLEQRLEGIKHRQTLARAKTALTLALFGHSPSRIQTLSMTAHQLGCILFDEPDQGISWKEGVGLGSLRMLRRLELDITAKHTLTSWQNVRWGNVGAGAGGGGAEAGAEGRGWASNQNLKTELEFPLIFIQEHQRLFRQSSADHINIYTSTCTNVSLPPPVLQELVIRGPNCVWTPVPLLSQIEPLEVVDLSDWHGYVPQLDQIPQQRMKSFRTNHTRRLKVIKVPLSYLRGCSQLEEIWMSTLKAKTFRWAIDLQRSIGDHVDEARLRRRRGQVRQSAAVQDQGQEIISQEDEGNPTAGSAAGNKQSLESSLALLPIPPLTKVRLYGGARDLVPSLEDALDAFRDNIEEISGSEDRCCRRRDYLRMQITWLVPNLSFMDLRGWFVVYFDLRSLRHCPGLRTLRLNTQAALAGFHHRFSDVDVSDDSQDGQDVQDGGDPVWMTGRDYVALAEMSCLEELQLRGHPWNIDNHILQTLGGFRLETNCYDHPGMILDKMEEEARNEGPRQYHPTPLAGSLKYFGIAEAQKPNRAALVPFVATMSKLKVITLGSMYSYAVQALQEAAGPRLIV</sequence>
<gene>
    <name evidence="2" type="ORF">BGZ95_004143</name>
</gene>
<protein>
    <submittedName>
        <fullName evidence="2">Uncharacterized protein</fullName>
    </submittedName>
</protein>
<dbReference type="Proteomes" id="UP001194580">
    <property type="component" value="Unassembled WGS sequence"/>
</dbReference>
<evidence type="ECO:0000313" key="3">
    <source>
        <dbReference type="Proteomes" id="UP001194580"/>
    </source>
</evidence>
<feature type="region of interest" description="Disordered" evidence="1">
    <location>
        <begin position="46"/>
        <end position="66"/>
    </location>
</feature>
<evidence type="ECO:0000313" key="2">
    <source>
        <dbReference type="EMBL" id="KAG0261868.1"/>
    </source>
</evidence>